<dbReference type="PROSITE" id="PS50003">
    <property type="entry name" value="PH_DOMAIN"/>
    <property type="match status" value="1"/>
</dbReference>
<dbReference type="PANTHER" id="PTHR12673">
    <property type="entry name" value="FACIOGENITAL DYSPLASIA PROTEIN"/>
    <property type="match status" value="1"/>
</dbReference>
<accession>A0A6B2L481</accession>
<dbReference type="PANTHER" id="PTHR12673:SF159">
    <property type="entry name" value="LD03170P"/>
    <property type="match status" value="1"/>
</dbReference>
<dbReference type="InterPro" id="IPR035899">
    <property type="entry name" value="DBL_dom_sf"/>
</dbReference>
<evidence type="ECO:0000256" key="2">
    <source>
        <dbReference type="ARBA" id="ARBA00022490"/>
    </source>
</evidence>
<dbReference type="EMBL" id="GIBP01002787">
    <property type="protein sequence ID" value="NDV31756.1"/>
    <property type="molecule type" value="Transcribed_RNA"/>
</dbReference>
<evidence type="ECO:0000259" key="9">
    <source>
        <dbReference type="PROSITE" id="PS50003"/>
    </source>
</evidence>
<dbReference type="InterPro" id="IPR055251">
    <property type="entry name" value="SOS1_NGEF_PH"/>
</dbReference>
<dbReference type="SMART" id="SM00064">
    <property type="entry name" value="FYVE"/>
    <property type="match status" value="1"/>
</dbReference>
<dbReference type="SUPFAM" id="SSF57903">
    <property type="entry name" value="FYVE/PHD zinc finger"/>
    <property type="match status" value="1"/>
</dbReference>
<dbReference type="InterPro" id="IPR000219">
    <property type="entry name" value="DH_dom"/>
</dbReference>
<dbReference type="GO" id="GO:0005737">
    <property type="term" value="C:cytoplasm"/>
    <property type="evidence" value="ECO:0007669"/>
    <property type="project" value="TreeGrafter"/>
</dbReference>
<evidence type="ECO:0000259" key="10">
    <source>
        <dbReference type="PROSITE" id="PS50010"/>
    </source>
</evidence>
<dbReference type="Gene3D" id="2.30.29.30">
    <property type="entry name" value="Pleckstrin-homology domain (PH domain)/Phosphotyrosine-binding domain (PTB)"/>
    <property type="match status" value="1"/>
</dbReference>
<dbReference type="Pfam" id="PF22697">
    <property type="entry name" value="SOS1_NGEF_PH"/>
    <property type="match status" value="1"/>
</dbReference>
<evidence type="ECO:0000259" key="11">
    <source>
        <dbReference type="PROSITE" id="PS50178"/>
    </source>
</evidence>
<keyword evidence="7" id="KW-0206">Cytoskeleton</keyword>
<dbReference type="GO" id="GO:0008270">
    <property type="term" value="F:zinc ion binding"/>
    <property type="evidence" value="ECO:0007669"/>
    <property type="project" value="UniProtKB-KW"/>
</dbReference>
<dbReference type="InterPro" id="IPR011993">
    <property type="entry name" value="PH-like_dom_sf"/>
</dbReference>
<dbReference type="InterPro" id="IPR013083">
    <property type="entry name" value="Znf_RING/FYVE/PHD"/>
</dbReference>
<dbReference type="InterPro" id="IPR001849">
    <property type="entry name" value="PH_domain"/>
</dbReference>
<dbReference type="InterPro" id="IPR051092">
    <property type="entry name" value="FYVE_RhoGEF_PH"/>
</dbReference>
<evidence type="ECO:0000256" key="7">
    <source>
        <dbReference type="ARBA" id="ARBA00023212"/>
    </source>
</evidence>
<keyword evidence="6" id="KW-0862">Zinc</keyword>
<feature type="domain" description="PH" evidence="9">
    <location>
        <begin position="175"/>
        <end position="270"/>
    </location>
</feature>
<dbReference type="Pfam" id="PF01363">
    <property type="entry name" value="FYVE"/>
    <property type="match status" value="1"/>
</dbReference>
<evidence type="ECO:0000313" key="12">
    <source>
        <dbReference type="EMBL" id="NDV31756.1"/>
    </source>
</evidence>
<proteinExistence type="predicted"/>
<keyword evidence="5 8" id="KW-0863">Zinc-finger</keyword>
<evidence type="ECO:0008006" key="13">
    <source>
        <dbReference type="Google" id="ProtNLM"/>
    </source>
</evidence>
<dbReference type="InterPro" id="IPR011011">
    <property type="entry name" value="Znf_FYVE_PHD"/>
</dbReference>
<dbReference type="Gene3D" id="1.20.900.10">
    <property type="entry name" value="Dbl homology (DH) domain"/>
    <property type="match status" value="1"/>
</dbReference>
<name>A0A6B2L481_9EUKA</name>
<dbReference type="Gene3D" id="3.30.40.10">
    <property type="entry name" value="Zinc/RING finger domain, C3HC4 (zinc finger)"/>
    <property type="match status" value="1"/>
</dbReference>
<reference evidence="12" key="1">
    <citation type="journal article" date="2020" name="J. Eukaryot. Microbiol.">
        <title>De novo Sequencing, Assembly and Annotation of the Transcriptome for the Free-Living Testate Amoeba Arcella intermedia.</title>
        <authorList>
            <person name="Ribeiro G.M."/>
            <person name="Porfirio-Sousa A.L."/>
            <person name="Maurer-Alcala X.X."/>
            <person name="Katz L.A."/>
            <person name="Lahr D.J.G."/>
        </authorList>
    </citation>
    <scope>NUCLEOTIDE SEQUENCE</scope>
</reference>
<dbReference type="GO" id="GO:0005085">
    <property type="term" value="F:guanyl-nucleotide exchange factor activity"/>
    <property type="evidence" value="ECO:0007669"/>
    <property type="project" value="UniProtKB-KW"/>
</dbReference>
<dbReference type="SUPFAM" id="SSF48065">
    <property type="entry name" value="DBL homology domain (DH-domain)"/>
    <property type="match status" value="1"/>
</dbReference>
<keyword evidence="4" id="KW-0479">Metal-binding</keyword>
<dbReference type="SMART" id="SM00325">
    <property type="entry name" value="RhoGEF"/>
    <property type="match status" value="1"/>
</dbReference>
<evidence type="ECO:0000256" key="6">
    <source>
        <dbReference type="ARBA" id="ARBA00022833"/>
    </source>
</evidence>
<keyword evidence="3" id="KW-0344">Guanine-nucleotide releasing factor</keyword>
<dbReference type="Pfam" id="PF00621">
    <property type="entry name" value="RhoGEF"/>
    <property type="match status" value="1"/>
</dbReference>
<comment type="subcellular location">
    <subcellularLocation>
        <location evidence="1">Cytoplasm</location>
        <location evidence="1">Cytoskeleton</location>
    </subcellularLocation>
</comment>
<feature type="domain" description="FYVE-type" evidence="11">
    <location>
        <begin position="301"/>
        <end position="361"/>
    </location>
</feature>
<evidence type="ECO:0000256" key="3">
    <source>
        <dbReference type="ARBA" id="ARBA00022658"/>
    </source>
</evidence>
<dbReference type="PROSITE" id="PS50178">
    <property type="entry name" value="ZF_FYVE"/>
    <property type="match status" value="1"/>
</dbReference>
<evidence type="ECO:0000256" key="4">
    <source>
        <dbReference type="ARBA" id="ARBA00022723"/>
    </source>
</evidence>
<dbReference type="InterPro" id="IPR000306">
    <property type="entry name" value="Znf_FYVE"/>
</dbReference>
<sequence>MKHIVNVNETLLNDLRERFKNWNDKTQIGDKLFAIAPFLKMYRSYAESYDSVIETIEYYKSKRPNKQFINLLWAGETHPIAKHNNIKSMLILPIQRVPRYVLLLNDLLKNTPTDHPDYNNLVSCTDVMKEVAQQINTAIAQAESRNNCIRIQESFETKFGSKSLPITTLVEAHRIFIKEGTLLKQCRSERKQRIFYLFNDLLIYAHFSGPPPGKLVVDHTFKLETTSTNDLLTESGFAFQIKGQGKSFTVYAESPEQKQEWLHILSETIKKQKEHFQRLHNIEETENSKLNPEPAAVWVPDDQVILCQVCQTEFNLIRRRHHCRNCGKIICGDCSKSRRIVQSVKKDKEVRVCDECQKQLLQ</sequence>
<organism evidence="12">
    <name type="scientific">Arcella intermedia</name>
    <dbReference type="NCBI Taxonomy" id="1963864"/>
    <lineage>
        <taxon>Eukaryota</taxon>
        <taxon>Amoebozoa</taxon>
        <taxon>Tubulinea</taxon>
        <taxon>Elardia</taxon>
        <taxon>Arcellinida</taxon>
        <taxon>Sphaerothecina</taxon>
        <taxon>Arcellidae</taxon>
        <taxon>Arcella</taxon>
    </lineage>
</organism>
<dbReference type="SUPFAM" id="SSF50729">
    <property type="entry name" value="PH domain-like"/>
    <property type="match status" value="1"/>
</dbReference>
<keyword evidence="2" id="KW-0963">Cytoplasm</keyword>
<dbReference type="SMART" id="SM00233">
    <property type="entry name" value="PH"/>
    <property type="match status" value="1"/>
</dbReference>
<evidence type="ECO:0000256" key="8">
    <source>
        <dbReference type="PROSITE-ProRule" id="PRU00091"/>
    </source>
</evidence>
<dbReference type="PROSITE" id="PS50010">
    <property type="entry name" value="DH_2"/>
    <property type="match status" value="1"/>
</dbReference>
<evidence type="ECO:0000256" key="1">
    <source>
        <dbReference type="ARBA" id="ARBA00004245"/>
    </source>
</evidence>
<protein>
    <recommendedName>
        <fullName evidence="13">Rho guanine nucleotide exchange factor</fullName>
    </recommendedName>
</protein>
<evidence type="ECO:0000256" key="5">
    <source>
        <dbReference type="ARBA" id="ARBA00022771"/>
    </source>
</evidence>
<dbReference type="InterPro" id="IPR017455">
    <property type="entry name" value="Znf_FYVE-rel"/>
</dbReference>
<feature type="domain" description="DH" evidence="10">
    <location>
        <begin position="1"/>
        <end position="138"/>
    </location>
</feature>
<dbReference type="GO" id="GO:0005856">
    <property type="term" value="C:cytoskeleton"/>
    <property type="evidence" value="ECO:0007669"/>
    <property type="project" value="UniProtKB-SubCell"/>
</dbReference>
<dbReference type="AlphaFoldDB" id="A0A6B2L481"/>